<accession>A0A7J9IVJ6</accession>
<sequence>MLSREIQFKIQRIAYWG</sequence>
<proteinExistence type="predicted"/>
<evidence type="ECO:0000313" key="1">
    <source>
        <dbReference type="EMBL" id="MBA0826161.1"/>
    </source>
</evidence>
<name>A0A7J9IVJ6_9ROSI</name>
<keyword evidence="2" id="KW-1185">Reference proteome</keyword>
<dbReference type="EMBL" id="JABFAE010000004">
    <property type="protein sequence ID" value="MBA0826161.1"/>
    <property type="molecule type" value="Genomic_DNA"/>
</dbReference>
<organism evidence="1 2">
    <name type="scientific">Gossypium armourianum</name>
    <dbReference type="NCBI Taxonomy" id="34283"/>
    <lineage>
        <taxon>Eukaryota</taxon>
        <taxon>Viridiplantae</taxon>
        <taxon>Streptophyta</taxon>
        <taxon>Embryophyta</taxon>
        <taxon>Tracheophyta</taxon>
        <taxon>Spermatophyta</taxon>
        <taxon>Magnoliopsida</taxon>
        <taxon>eudicotyledons</taxon>
        <taxon>Gunneridae</taxon>
        <taxon>Pentapetalae</taxon>
        <taxon>rosids</taxon>
        <taxon>malvids</taxon>
        <taxon>Malvales</taxon>
        <taxon>Malvaceae</taxon>
        <taxon>Malvoideae</taxon>
        <taxon>Gossypium</taxon>
    </lineage>
</organism>
<dbReference type="AlphaFoldDB" id="A0A7J9IVJ6"/>
<evidence type="ECO:0000313" key="2">
    <source>
        <dbReference type="Proteomes" id="UP000593575"/>
    </source>
</evidence>
<gene>
    <name evidence="1" type="ORF">Goarm_011045</name>
</gene>
<reference evidence="1 2" key="1">
    <citation type="journal article" date="2019" name="Genome Biol. Evol.">
        <title>Insights into the evolution of the New World diploid cottons (Gossypium, subgenus Houzingenia) based on genome sequencing.</title>
        <authorList>
            <person name="Grover C.E."/>
            <person name="Arick M.A. 2nd"/>
            <person name="Thrash A."/>
            <person name="Conover J.L."/>
            <person name="Sanders W.S."/>
            <person name="Peterson D.G."/>
            <person name="Frelichowski J.E."/>
            <person name="Scheffler J.A."/>
            <person name="Scheffler B.E."/>
            <person name="Wendel J.F."/>
        </authorList>
    </citation>
    <scope>NUCLEOTIDE SEQUENCE [LARGE SCALE GENOMIC DNA]</scope>
    <source>
        <strain evidence="1">6</strain>
        <tissue evidence="1">Leaf</tissue>
    </source>
</reference>
<comment type="caution">
    <text evidence="1">The sequence shown here is derived from an EMBL/GenBank/DDBJ whole genome shotgun (WGS) entry which is preliminary data.</text>
</comment>
<protein>
    <submittedName>
        <fullName evidence="1">Uncharacterized protein</fullName>
    </submittedName>
</protein>
<dbReference type="Proteomes" id="UP000593575">
    <property type="component" value="Unassembled WGS sequence"/>
</dbReference>